<dbReference type="EMBL" id="JAACXV010000213">
    <property type="protein sequence ID" value="KAF7281908.1"/>
    <property type="molecule type" value="Genomic_DNA"/>
</dbReference>
<dbReference type="Proteomes" id="UP000625711">
    <property type="component" value="Unassembled WGS sequence"/>
</dbReference>
<evidence type="ECO:0008006" key="3">
    <source>
        <dbReference type="Google" id="ProtNLM"/>
    </source>
</evidence>
<evidence type="ECO:0000313" key="1">
    <source>
        <dbReference type="EMBL" id="KAF7281908.1"/>
    </source>
</evidence>
<proteinExistence type="predicted"/>
<accession>A0A834MFQ5</accession>
<keyword evidence="2" id="KW-1185">Reference proteome</keyword>
<gene>
    <name evidence="1" type="ORF">GWI33_004030</name>
</gene>
<dbReference type="AlphaFoldDB" id="A0A834MFQ5"/>
<reference evidence="1" key="1">
    <citation type="submission" date="2020-08" db="EMBL/GenBank/DDBJ databases">
        <title>Genome sequencing and assembly of the red palm weevil Rhynchophorus ferrugineus.</title>
        <authorList>
            <person name="Dias G.B."/>
            <person name="Bergman C.M."/>
            <person name="Manee M."/>
        </authorList>
    </citation>
    <scope>NUCLEOTIDE SEQUENCE</scope>
    <source>
        <strain evidence="1">AA-2017</strain>
        <tissue evidence="1">Whole larva</tissue>
    </source>
</reference>
<name>A0A834MFQ5_RHYFE</name>
<comment type="caution">
    <text evidence="1">The sequence shown here is derived from an EMBL/GenBank/DDBJ whole genome shotgun (WGS) entry which is preliminary data.</text>
</comment>
<sequence>MYKFFPYTLASIAAFPQLPTELWCCILRMLDLDTLLAIWRSSSYIDYKIRGNFILHQKIEDALKLESDRNFQILTEPKSAIQITRGGPNVIFGSNCQKICTKKSSSIIKQSAPAKKKYTKKRNNMSKLFFPYRV</sequence>
<protein>
    <recommendedName>
        <fullName evidence="3">F-box domain-containing protein</fullName>
    </recommendedName>
</protein>
<organism evidence="1 2">
    <name type="scientific">Rhynchophorus ferrugineus</name>
    <name type="common">Red palm weevil</name>
    <name type="synonym">Curculio ferrugineus</name>
    <dbReference type="NCBI Taxonomy" id="354439"/>
    <lineage>
        <taxon>Eukaryota</taxon>
        <taxon>Metazoa</taxon>
        <taxon>Ecdysozoa</taxon>
        <taxon>Arthropoda</taxon>
        <taxon>Hexapoda</taxon>
        <taxon>Insecta</taxon>
        <taxon>Pterygota</taxon>
        <taxon>Neoptera</taxon>
        <taxon>Endopterygota</taxon>
        <taxon>Coleoptera</taxon>
        <taxon>Polyphaga</taxon>
        <taxon>Cucujiformia</taxon>
        <taxon>Curculionidae</taxon>
        <taxon>Dryophthorinae</taxon>
        <taxon>Rhynchophorus</taxon>
    </lineage>
</organism>
<evidence type="ECO:0000313" key="2">
    <source>
        <dbReference type="Proteomes" id="UP000625711"/>
    </source>
</evidence>
<dbReference type="OrthoDB" id="6782687at2759"/>